<protein>
    <recommendedName>
        <fullName evidence="6">ABC transporter substrate-binding protein</fullName>
    </recommendedName>
</protein>
<dbReference type="PANTHER" id="PTHR43649">
    <property type="entry name" value="ARABINOSE-BINDING PROTEIN-RELATED"/>
    <property type="match status" value="1"/>
</dbReference>
<evidence type="ECO:0008006" key="6">
    <source>
        <dbReference type="Google" id="ProtNLM"/>
    </source>
</evidence>
<evidence type="ECO:0000313" key="5">
    <source>
        <dbReference type="Proteomes" id="UP001500016"/>
    </source>
</evidence>
<gene>
    <name evidence="4" type="ORF">GCM10009801_13970</name>
</gene>
<keyword evidence="2" id="KW-0813">Transport</keyword>
<sequence>MTGFLPQIPSSFTSFTSFTVTFTEGTVMRSRLRRTSRTSRTSRTKGVASCLALGLTAVLALSGCSSSDNGVGPDGKVEITIAGPNQWNDQSGSFGKPWEKLIAEFEKAEPKIKVKTNVLPLADYSKTLGTQLSAGTAPELVFYSAPHQPHMVHTLDDELKKPNPYVAGNKKWADLFDPKYYGPGKGTNAEGKKEYLPFNVVSTGIYYNRAAFDKADVEAPVKTFSGLMTACGKLKKAGYSPLAMDSSPSGVGWTIKTISNMLLDKYYDKLNVFAPDGSKGKSPTVSDKARYRAILSGDLDATKTPEVAESVKLLKRVFDKCATKNWSGIAPSSSSVVNGRDFSSGKAAMAWGTPFGYGALSEVEGKVSSMPFPTVTEDTSALSTGAPAQFGADAGGTSYMIPSPVEGPKYDAALKFLQWMSVPEHTQDWLDATGALPVLKGSEAPKATKSMSQGVWSEKMRIGGQPDAPKGVTVVSLYDGYLLGSKSLDTTLKDLQAAWRKLAQEQVRDHGWDDEPWAKG</sequence>
<accession>A0ABN2VNI8</accession>
<dbReference type="Gene3D" id="3.40.190.10">
    <property type="entry name" value="Periplasmic binding protein-like II"/>
    <property type="match status" value="1"/>
</dbReference>
<dbReference type="SUPFAM" id="SSF53850">
    <property type="entry name" value="Periplasmic binding protein-like II"/>
    <property type="match status" value="1"/>
</dbReference>
<comment type="caution">
    <text evidence="4">The sequence shown here is derived from an EMBL/GenBank/DDBJ whole genome shotgun (WGS) entry which is preliminary data.</text>
</comment>
<dbReference type="Proteomes" id="UP001500016">
    <property type="component" value="Unassembled WGS sequence"/>
</dbReference>
<dbReference type="InterPro" id="IPR006061">
    <property type="entry name" value="SBP_1_CS"/>
</dbReference>
<evidence type="ECO:0000256" key="3">
    <source>
        <dbReference type="ARBA" id="ARBA00022729"/>
    </source>
</evidence>
<dbReference type="InterPro" id="IPR006059">
    <property type="entry name" value="SBP"/>
</dbReference>
<name>A0ABN2VNI8_9ACTN</name>
<evidence type="ECO:0000256" key="1">
    <source>
        <dbReference type="ARBA" id="ARBA00008520"/>
    </source>
</evidence>
<dbReference type="PANTHER" id="PTHR43649:SF12">
    <property type="entry name" value="DIACETYLCHITOBIOSE BINDING PROTEIN DASA"/>
    <property type="match status" value="1"/>
</dbReference>
<evidence type="ECO:0000256" key="2">
    <source>
        <dbReference type="ARBA" id="ARBA00022448"/>
    </source>
</evidence>
<organism evidence="4 5">
    <name type="scientific">Streptomyces albiaxialis</name>
    <dbReference type="NCBI Taxonomy" id="329523"/>
    <lineage>
        <taxon>Bacteria</taxon>
        <taxon>Bacillati</taxon>
        <taxon>Actinomycetota</taxon>
        <taxon>Actinomycetes</taxon>
        <taxon>Kitasatosporales</taxon>
        <taxon>Streptomycetaceae</taxon>
        <taxon>Streptomyces</taxon>
    </lineage>
</organism>
<evidence type="ECO:0000313" key="4">
    <source>
        <dbReference type="EMBL" id="GAA2067002.1"/>
    </source>
</evidence>
<dbReference type="EMBL" id="BAAAPE010000002">
    <property type="protein sequence ID" value="GAA2067002.1"/>
    <property type="molecule type" value="Genomic_DNA"/>
</dbReference>
<dbReference type="Pfam" id="PF13416">
    <property type="entry name" value="SBP_bac_8"/>
    <property type="match status" value="1"/>
</dbReference>
<keyword evidence="3" id="KW-0732">Signal</keyword>
<dbReference type="InterPro" id="IPR050490">
    <property type="entry name" value="Bact_solute-bd_prot1"/>
</dbReference>
<proteinExistence type="inferred from homology"/>
<dbReference type="PROSITE" id="PS01037">
    <property type="entry name" value="SBP_BACTERIAL_1"/>
    <property type="match status" value="1"/>
</dbReference>
<comment type="similarity">
    <text evidence="1">Belongs to the bacterial solute-binding protein 1 family.</text>
</comment>
<reference evidence="4 5" key="1">
    <citation type="journal article" date="2019" name="Int. J. Syst. Evol. Microbiol.">
        <title>The Global Catalogue of Microorganisms (GCM) 10K type strain sequencing project: providing services to taxonomists for standard genome sequencing and annotation.</title>
        <authorList>
            <consortium name="The Broad Institute Genomics Platform"/>
            <consortium name="The Broad Institute Genome Sequencing Center for Infectious Disease"/>
            <person name="Wu L."/>
            <person name="Ma J."/>
        </authorList>
    </citation>
    <scope>NUCLEOTIDE SEQUENCE [LARGE SCALE GENOMIC DNA]</scope>
    <source>
        <strain evidence="4 5">JCM 15478</strain>
    </source>
</reference>
<keyword evidence="5" id="KW-1185">Reference proteome</keyword>